<evidence type="ECO:0000256" key="1">
    <source>
        <dbReference type="SAM" id="MobiDB-lite"/>
    </source>
</evidence>
<feature type="compositionally biased region" description="Polar residues" evidence="1">
    <location>
        <begin position="151"/>
        <end position="162"/>
    </location>
</feature>
<feature type="compositionally biased region" description="Basic residues" evidence="1">
    <location>
        <begin position="260"/>
        <end position="270"/>
    </location>
</feature>
<organism evidence="2 3">
    <name type="scientific">Staphylotrichum longicolle</name>
    <dbReference type="NCBI Taxonomy" id="669026"/>
    <lineage>
        <taxon>Eukaryota</taxon>
        <taxon>Fungi</taxon>
        <taxon>Dikarya</taxon>
        <taxon>Ascomycota</taxon>
        <taxon>Pezizomycotina</taxon>
        <taxon>Sordariomycetes</taxon>
        <taxon>Sordariomycetidae</taxon>
        <taxon>Sordariales</taxon>
        <taxon>Chaetomiaceae</taxon>
        <taxon>Staphylotrichum</taxon>
    </lineage>
</organism>
<gene>
    <name evidence="2" type="ORF">NEMBOFW57_009956</name>
</gene>
<keyword evidence="3" id="KW-1185">Reference proteome</keyword>
<sequence length="270" mass="28654">MTQRTIKQDAAGRRRKGSKVSQPPQENAEERSSQDTQAQDGPVQPLTDQFPTLVGFKADPPKDSSAGADPGPSFPDRPTEPFPPFSDSQAGLSSDGTQTEDKLATDFSHLSTNTQHDDDKNDSTANDATPAGTKATQPRRVKPTPVPAENHPSSSGTYQRAPSTRFEGGAPTPRNNDPAPSGPSTQQQEESGNLSKTIFARTGTAVEVPAARRLSEPPATGPASRAPTTKTGGSTWLSNDPTPPPEKVEEKGEKVIERKKSGKGKHGEKK</sequence>
<dbReference type="EMBL" id="JAHCVI010000005">
    <property type="protein sequence ID" value="KAG7285334.1"/>
    <property type="molecule type" value="Genomic_DNA"/>
</dbReference>
<feature type="compositionally biased region" description="Basic and acidic residues" evidence="1">
    <location>
        <begin position="246"/>
        <end position="259"/>
    </location>
</feature>
<feature type="compositionally biased region" description="Polar residues" evidence="1">
    <location>
        <begin position="182"/>
        <end position="196"/>
    </location>
</feature>
<reference evidence="2" key="1">
    <citation type="submission" date="2023-02" db="EMBL/GenBank/DDBJ databases">
        <authorList>
            <person name="Palmer J.M."/>
        </authorList>
    </citation>
    <scope>NUCLEOTIDE SEQUENCE</scope>
    <source>
        <strain evidence="2">FW57</strain>
    </source>
</reference>
<dbReference type="AlphaFoldDB" id="A0AAD4HTP2"/>
<feature type="compositionally biased region" description="Pro residues" evidence="1">
    <location>
        <begin position="72"/>
        <end position="84"/>
    </location>
</feature>
<evidence type="ECO:0000313" key="2">
    <source>
        <dbReference type="EMBL" id="KAG7285334.1"/>
    </source>
</evidence>
<proteinExistence type="predicted"/>
<feature type="region of interest" description="Disordered" evidence="1">
    <location>
        <begin position="1"/>
        <end position="270"/>
    </location>
</feature>
<feature type="compositionally biased region" description="Polar residues" evidence="1">
    <location>
        <begin position="86"/>
        <end position="97"/>
    </location>
</feature>
<feature type="compositionally biased region" description="Polar residues" evidence="1">
    <location>
        <begin position="226"/>
        <end position="240"/>
    </location>
</feature>
<dbReference type="Proteomes" id="UP001197093">
    <property type="component" value="Unassembled WGS sequence"/>
</dbReference>
<feature type="compositionally biased region" description="Basic and acidic residues" evidence="1">
    <location>
        <begin position="1"/>
        <end position="12"/>
    </location>
</feature>
<name>A0AAD4HTP2_9PEZI</name>
<protein>
    <submittedName>
        <fullName evidence="2">Uncharacterized protein</fullName>
    </submittedName>
</protein>
<evidence type="ECO:0000313" key="3">
    <source>
        <dbReference type="Proteomes" id="UP001197093"/>
    </source>
</evidence>
<accession>A0AAD4HTP2</accession>
<comment type="caution">
    <text evidence="2">The sequence shown here is derived from an EMBL/GenBank/DDBJ whole genome shotgun (WGS) entry which is preliminary data.</text>
</comment>